<feature type="transmembrane region" description="Helical" evidence="5">
    <location>
        <begin position="362"/>
        <end position="380"/>
    </location>
</feature>
<evidence type="ECO:0000313" key="7">
    <source>
        <dbReference type="Proteomes" id="UP000320244"/>
    </source>
</evidence>
<proteinExistence type="predicted"/>
<name>A0A563E0X3_9MICO</name>
<dbReference type="PIRSF" id="PIRSF006060">
    <property type="entry name" value="AA_transporter"/>
    <property type="match status" value="1"/>
</dbReference>
<feature type="transmembrane region" description="Helical" evidence="5">
    <location>
        <begin position="474"/>
        <end position="495"/>
    </location>
</feature>
<dbReference type="Proteomes" id="UP000320244">
    <property type="component" value="Unassembled WGS sequence"/>
</dbReference>
<dbReference type="Gene3D" id="1.20.1740.10">
    <property type="entry name" value="Amino acid/polyamine transporter I"/>
    <property type="match status" value="1"/>
</dbReference>
<reference evidence="6 7" key="1">
    <citation type="submission" date="2019-05" db="EMBL/GenBank/DDBJ databases">
        <authorList>
            <person name="Lee S.D."/>
        </authorList>
    </citation>
    <scope>NUCLEOTIDE SEQUENCE [LARGE SCALE GENOMIC DNA]</scope>
    <source>
        <strain evidence="6 7">C5-26</strain>
    </source>
</reference>
<dbReference type="RefSeq" id="WP_146317250.1">
    <property type="nucleotide sequence ID" value="NZ_VCQV01000018.1"/>
</dbReference>
<dbReference type="OrthoDB" id="259687at2"/>
<keyword evidence="3 5" id="KW-1133">Transmembrane helix</keyword>
<dbReference type="PANTHER" id="PTHR47547">
    <property type="match status" value="1"/>
</dbReference>
<organism evidence="6 7">
    <name type="scientific">Leekyejoonella antrihumi</name>
    <dbReference type="NCBI Taxonomy" id="1660198"/>
    <lineage>
        <taxon>Bacteria</taxon>
        <taxon>Bacillati</taxon>
        <taxon>Actinomycetota</taxon>
        <taxon>Actinomycetes</taxon>
        <taxon>Micrococcales</taxon>
        <taxon>Dermacoccaceae</taxon>
        <taxon>Leekyejoonella</taxon>
    </lineage>
</organism>
<feature type="transmembrane region" description="Helical" evidence="5">
    <location>
        <begin position="215"/>
        <end position="235"/>
    </location>
</feature>
<feature type="transmembrane region" description="Helical" evidence="5">
    <location>
        <begin position="422"/>
        <end position="440"/>
    </location>
</feature>
<feature type="transmembrane region" description="Helical" evidence="5">
    <location>
        <begin position="175"/>
        <end position="195"/>
    </location>
</feature>
<comment type="caution">
    <text evidence="6">The sequence shown here is derived from an EMBL/GenBank/DDBJ whole genome shotgun (WGS) entry which is preliminary data.</text>
</comment>
<keyword evidence="4 5" id="KW-0472">Membrane</keyword>
<dbReference type="PANTHER" id="PTHR47547:SF1">
    <property type="entry name" value="ASPARTATE-PROTON SYMPORTER"/>
    <property type="match status" value="1"/>
</dbReference>
<evidence type="ECO:0000256" key="3">
    <source>
        <dbReference type="ARBA" id="ARBA00022989"/>
    </source>
</evidence>
<dbReference type="GO" id="GO:0022857">
    <property type="term" value="F:transmembrane transporter activity"/>
    <property type="evidence" value="ECO:0007669"/>
    <property type="project" value="InterPro"/>
</dbReference>
<feature type="transmembrane region" description="Helical" evidence="5">
    <location>
        <begin position="56"/>
        <end position="79"/>
    </location>
</feature>
<protein>
    <submittedName>
        <fullName evidence="6">APC family permease</fullName>
    </submittedName>
</protein>
<dbReference type="InterPro" id="IPR052962">
    <property type="entry name" value="AA_Transporter_AGT"/>
</dbReference>
<dbReference type="GO" id="GO:0016020">
    <property type="term" value="C:membrane"/>
    <property type="evidence" value="ECO:0007669"/>
    <property type="project" value="UniProtKB-SubCell"/>
</dbReference>
<comment type="subcellular location">
    <subcellularLocation>
        <location evidence="1">Membrane</location>
        <topology evidence="1">Multi-pass membrane protein</topology>
    </subcellularLocation>
</comment>
<evidence type="ECO:0000256" key="2">
    <source>
        <dbReference type="ARBA" id="ARBA00022692"/>
    </source>
</evidence>
<reference evidence="6 7" key="2">
    <citation type="submission" date="2019-08" db="EMBL/GenBank/DDBJ databases">
        <title>Jejuicoccus antrihumi gen. nov., sp. nov., a new member of the family Dermacoccaceae isolated from a cave.</title>
        <authorList>
            <person name="Schumann P."/>
            <person name="Kim I.S."/>
        </authorList>
    </citation>
    <scope>NUCLEOTIDE SEQUENCE [LARGE SCALE GENOMIC DNA]</scope>
    <source>
        <strain evidence="6 7">C5-26</strain>
    </source>
</reference>
<dbReference type="Pfam" id="PF13520">
    <property type="entry name" value="AA_permease_2"/>
    <property type="match status" value="1"/>
</dbReference>
<keyword evidence="7" id="KW-1185">Reference proteome</keyword>
<feature type="transmembrane region" description="Helical" evidence="5">
    <location>
        <begin position="446"/>
        <end position="462"/>
    </location>
</feature>
<feature type="transmembrane region" description="Helical" evidence="5">
    <location>
        <begin position="91"/>
        <end position="110"/>
    </location>
</feature>
<feature type="transmembrane region" description="Helical" evidence="5">
    <location>
        <begin position="501"/>
        <end position="520"/>
    </location>
</feature>
<evidence type="ECO:0000313" key="6">
    <source>
        <dbReference type="EMBL" id="TWP35544.1"/>
    </source>
</evidence>
<evidence type="ECO:0000256" key="4">
    <source>
        <dbReference type="ARBA" id="ARBA00023136"/>
    </source>
</evidence>
<dbReference type="InterPro" id="IPR002293">
    <property type="entry name" value="AA/rel_permease1"/>
</dbReference>
<dbReference type="EMBL" id="VCQV01000018">
    <property type="protein sequence ID" value="TWP35544.1"/>
    <property type="molecule type" value="Genomic_DNA"/>
</dbReference>
<feature type="transmembrane region" description="Helical" evidence="5">
    <location>
        <begin position="255"/>
        <end position="277"/>
    </location>
</feature>
<evidence type="ECO:0000256" key="1">
    <source>
        <dbReference type="ARBA" id="ARBA00004141"/>
    </source>
</evidence>
<gene>
    <name evidence="6" type="ORF">FGL98_13240</name>
</gene>
<accession>A0A563E0X3</accession>
<sequence length="552" mass="58750">MDSSTTRARDVAGEDAKLRKSLGYWSLLAMGVGSVIGSGWLFSAMYAAQTAGPASLIAWVIGGALMLMIALVFAELGMVRPESGGLVRYPLYSNGKLAATVVGLAMWLSYVGNPPSEASGVVQYASAWLGGVYDTKAEKLTHWGILLAIVLMAGFVVLNYFGVRLFAESNNIVTAIKIIIPTITVILLIVSGFDHQHGAGGSANFTGHGGFAPEGYGAALGAIASAGMIFAYTGFRNIIELSGEAKNPRKDIPRALVTTIVFTILLYIALQIAFLAATPADLLAKSGWSGINFDSPYADLAKLLGFSWLYWLLIADSSLSPSGSGIVYTASNGRNVFGLAKNGLFPTAVMKIHQGSGIPRRALLLNFVVGICFLLPLPSWHEIVGVMSTMAAFTFSIGSITLLTFRAVGLGSERTRLKGMEIIAPLAFIVSSLVIFWSTWPDLKKTIPVVVIAVVWYAVLHIRGNLGMDEIRGGGWLVVYLAAMYVMSYIGSFGGQDWITAPWDTIVAAAIAIGCYVWGLREGVTYMTAHPEIVESLQAHAGDEEAPEVSVA</sequence>
<evidence type="ECO:0000256" key="5">
    <source>
        <dbReference type="SAM" id="Phobius"/>
    </source>
</evidence>
<feature type="transmembrane region" description="Helical" evidence="5">
    <location>
        <begin position="143"/>
        <end position="163"/>
    </location>
</feature>
<keyword evidence="2 5" id="KW-0812">Transmembrane</keyword>
<feature type="transmembrane region" description="Helical" evidence="5">
    <location>
        <begin position="21"/>
        <end position="44"/>
    </location>
</feature>
<feature type="transmembrane region" description="Helical" evidence="5">
    <location>
        <begin position="386"/>
        <end position="410"/>
    </location>
</feature>
<dbReference type="AlphaFoldDB" id="A0A563E0X3"/>